<feature type="chain" id="PRO_5040324691" description="Peptidase M61 catalytic domain-containing protein" evidence="1">
    <location>
        <begin position="17"/>
        <end position="503"/>
    </location>
</feature>
<comment type="caution">
    <text evidence="2">The sequence shown here is derived from an EMBL/GenBank/DDBJ whole genome shotgun (WGS) entry which is preliminary data.</text>
</comment>
<name>A0A9N9ZDU8_9HYPO</name>
<organism evidence="2 3">
    <name type="scientific">Clonostachys solani</name>
    <dbReference type="NCBI Taxonomy" id="160281"/>
    <lineage>
        <taxon>Eukaryota</taxon>
        <taxon>Fungi</taxon>
        <taxon>Dikarya</taxon>
        <taxon>Ascomycota</taxon>
        <taxon>Pezizomycotina</taxon>
        <taxon>Sordariomycetes</taxon>
        <taxon>Hypocreomycetidae</taxon>
        <taxon>Hypocreales</taxon>
        <taxon>Bionectriaceae</taxon>
        <taxon>Clonostachys</taxon>
    </lineage>
</organism>
<evidence type="ECO:0000313" key="2">
    <source>
        <dbReference type="EMBL" id="CAH0054465.1"/>
    </source>
</evidence>
<evidence type="ECO:0000313" key="3">
    <source>
        <dbReference type="Proteomes" id="UP000775872"/>
    </source>
</evidence>
<accession>A0A9N9ZDU8</accession>
<reference evidence="3" key="1">
    <citation type="submission" date="2019-06" db="EMBL/GenBank/DDBJ databases">
        <authorList>
            <person name="Broberg M."/>
        </authorList>
    </citation>
    <scope>NUCLEOTIDE SEQUENCE [LARGE SCALE GENOMIC DNA]</scope>
</reference>
<dbReference type="AlphaFoldDB" id="A0A9N9ZDU8"/>
<evidence type="ECO:0008006" key="4">
    <source>
        <dbReference type="Google" id="ProtNLM"/>
    </source>
</evidence>
<dbReference type="OrthoDB" id="626167at2759"/>
<proteinExistence type="predicted"/>
<keyword evidence="1" id="KW-0732">Signal</keyword>
<keyword evidence="3" id="KW-1185">Reference proteome</keyword>
<protein>
    <recommendedName>
        <fullName evidence="4">Peptidase M61 catalytic domain-containing protein</fullName>
    </recommendedName>
</protein>
<sequence>MIWTKAFALSLQLACAATCAPKASSPVNSTLPSIDVELTPILDVENNTSLNGELVMDIHFASNETLLVLPLEMANAPSAQYTTETLEAWDRLGQLKLIQSDGTGSDSQPSRFWAVQRATQGPVVVRFKAKPRQIDPDVMVGPLFDIRANGDGLLGSTWALVPLPPDDTAEYQFSLRWNLKHSPQDAKAAWTWGEGPAPVTINGTSATFLYTFWAVGSMSTYPGDSDSEPLSPDYSMYWLEQPPFDVDATAAFVDKFFNYSSIFWKDTSGEPYRVFIRRNQETGTGGTALLRSFTFGWHDANSTTQDRLELLLSHEITHNWPQLNDVNAAGTRYTEGTAEYYSLRLLWRNNQISTETYLLEAYYLNPYVNLTDEDAYNQAWETRQAQRIPYGRGLIYLTNVDAQMRAISDGTESLDTIVLELLDICRASSSQCTEAGLLKLLDKHLGQGAVEEYHTVGTGQPLIQPLPDSLGPCFEVVETQTGPSVFQWRFKNGKDASSEGCQI</sequence>
<gene>
    <name evidence="2" type="ORF">CSOL1703_00016534</name>
</gene>
<reference evidence="2 3" key="2">
    <citation type="submission" date="2021-10" db="EMBL/GenBank/DDBJ databases">
        <authorList>
            <person name="Piombo E."/>
        </authorList>
    </citation>
    <scope>NUCLEOTIDE SEQUENCE [LARGE SCALE GENOMIC DNA]</scope>
</reference>
<evidence type="ECO:0000256" key="1">
    <source>
        <dbReference type="SAM" id="SignalP"/>
    </source>
</evidence>
<dbReference type="EMBL" id="CABFOC020000050">
    <property type="protein sequence ID" value="CAH0054465.1"/>
    <property type="molecule type" value="Genomic_DNA"/>
</dbReference>
<dbReference type="Proteomes" id="UP000775872">
    <property type="component" value="Unassembled WGS sequence"/>
</dbReference>
<feature type="signal peptide" evidence="1">
    <location>
        <begin position="1"/>
        <end position="16"/>
    </location>
</feature>